<accession>A0AAV4EJ93</accession>
<dbReference type="GO" id="GO:0048188">
    <property type="term" value="C:Set1C/COMPASS complex"/>
    <property type="evidence" value="ECO:0007669"/>
    <property type="project" value="InterPro"/>
</dbReference>
<reference evidence="4 5" key="1">
    <citation type="journal article" date="2021" name="Elife">
        <title>Chloroplast acquisition without the gene transfer in kleptoplastic sea slugs, Plakobranchus ocellatus.</title>
        <authorList>
            <person name="Maeda T."/>
            <person name="Takahashi S."/>
            <person name="Yoshida T."/>
            <person name="Shimamura S."/>
            <person name="Takaki Y."/>
            <person name="Nagai Y."/>
            <person name="Toyoda A."/>
            <person name="Suzuki Y."/>
            <person name="Arimoto A."/>
            <person name="Ishii H."/>
            <person name="Satoh N."/>
            <person name="Nishiyama T."/>
            <person name="Hasebe M."/>
            <person name="Maruyama T."/>
            <person name="Minagawa J."/>
            <person name="Obokata J."/>
            <person name="Shigenobu S."/>
        </authorList>
    </citation>
    <scope>NUCLEOTIDE SEQUENCE [LARGE SCALE GENOMIC DNA]</scope>
</reference>
<name>A0AAV4EJ93_9GAST</name>
<dbReference type="Proteomes" id="UP000762676">
    <property type="component" value="Unassembled WGS sequence"/>
</dbReference>
<dbReference type="InterPro" id="IPR007858">
    <property type="entry name" value="Dpy-30_motif"/>
</dbReference>
<comment type="caution">
    <text evidence="4">The sequence shown here is derived from an EMBL/GenBank/DDBJ whole genome shotgun (WGS) entry which is preliminary data.</text>
</comment>
<evidence type="ECO:0000256" key="3">
    <source>
        <dbReference type="SAM" id="SignalP"/>
    </source>
</evidence>
<evidence type="ECO:0000256" key="1">
    <source>
        <dbReference type="ARBA" id="ARBA00010849"/>
    </source>
</evidence>
<protein>
    <submittedName>
        <fullName evidence="4">DPY30 domain-containing protein 1</fullName>
    </submittedName>
</protein>
<gene>
    <name evidence="4" type="ORF">ElyMa_001824300</name>
</gene>
<dbReference type="PANTHER" id="PTHR23356:SF16">
    <property type="entry name" value="DPY30 DOMAIN CONTAINING 2"/>
    <property type="match status" value="1"/>
</dbReference>
<dbReference type="Pfam" id="PF05186">
    <property type="entry name" value="Dpy-30"/>
    <property type="match status" value="1"/>
</dbReference>
<feature type="signal peptide" evidence="3">
    <location>
        <begin position="1"/>
        <end position="18"/>
    </location>
</feature>
<dbReference type="InterPro" id="IPR037856">
    <property type="entry name" value="Sdc1/DPY30"/>
</dbReference>
<keyword evidence="5" id="KW-1185">Reference proteome</keyword>
<keyword evidence="3" id="KW-0732">Signal</keyword>
<evidence type="ECO:0000256" key="2">
    <source>
        <dbReference type="SAM" id="MobiDB-lite"/>
    </source>
</evidence>
<dbReference type="InterPro" id="IPR049630">
    <property type="entry name" value="DYDC-like_DD"/>
</dbReference>
<evidence type="ECO:0000313" key="4">
    <source>
        <dbReference type="EMBL" id="GFR60543.1"/>
    </source>
</evidence>
<evidence type="ECO:0000313" key="5">
    <source>
        <dbReference type="Proteomes" id="UP000762676"/>
    </source>
</evidence>
<dbReference type="CDD" id="cd22966">
    <property type="entry name" value="DD_DYDC-like"/>
    <property type="match status" value="1"/>
</dbReference>
<feature type="region of interest" description="Disordered" evidence="2">
    <location>
        <begin position="121"/>
        <end position="201"/>
    </location>
</feature>
<dbReference type="EMBL" id="BMAT01003683">
    <property type="protein sequence ID" value="GFR60543.1"/>
    <property type="molecule type" value="Genomic_DNA"/>
</dbReference>
<feature type="chain" id="PRO_5043315715" evidence="3">
    <location>
        <begin position="19"/>
        <end position="214"/>
    </location>
</feature>
<feature type="compositionally biased region" description="Basic and acidic residues" evidence="2">
    <location>
        <begin position="121"/>
        <end position="142"/>
    </location>
</feature>
<dbReference type="PANTHER" id="PTHR23356">
    <property type="entry name" value="DPY30-RELATED"/>
    <property type="match status" value="1"/>
</dbReference>
<comment type="similarity">
    <text evidence="1">Belongs to the dpy-30 family.</text>
</comment>
<proteinExistence type="inferred from homology"/>
<sequence length="214" mass="23920">MIMMSIMMLMTFLGSKNASGGKSRVRLVCSRHLKHSIARSQKPEMEAKYLKNNLGCLTSCLKEVAEKRPHDPIEYIAFWLRKHVENARLKAKKEEEAKQLQKEQEEEALDRERRAKRLEEARRLSEEEAARRKAEEERKAREAASASKLPVVEEKEEPDVDAAAPPAEPAEAEVSGETAAVKTLAQRSGGTGSIPSRVKPRTLKLVLVADPPGV</sequence>
<dbReference type="AlphaFoldDB" id="A0AAV4EJ93"/>
<dbReference type="Gene3D" id="1.20.890.10">
    <property type="entry name" value="cAMP-dependent protein kinase regulatory subunit, dimerization-anchoring domain"/>
    <property type="match status" value="1"/>
</dbReference>
<organism evidence="4 5">
    <name type="scientific">Elysia marginata</name>
    <dbReference type="NCBI Taxonomy" id="1093978"/>
    <lineage>
        <taxon>Eukaryota</taxon>
        <taxon>Metazoa</taxon>
        <taxon>Spiralia</taxon>
        <taxon>Lophotrochozoa</taxon>
        <taxon>Mollusca</taxon>
        <taxon>Gastropoda</taxon>
        <taxon>Heterobranchia</taxon>
        <taxon>Euthyneura</taxon>
        <taxon>Panpulmonata</taxon>
        <taxon>Sacoglossa</taxon>
        <taxon>Placobranchoidea</taxon>
        <taxon>Plakobranchidae</taxon>
        <taxon>Elysia</taxon>
    </lineage>
</organism>